<dbReference type="InterPro" id="IPR012337">
    <property type="entry name" value="RNaseH-like_sf"/>
</dbReference>
<sequence>MDLVTDLPPGGDRSYNACLVLAYRYSKTPMVLPCNKDDTAMDTAIMIWKRVTSHTSLFQNIKIHRDPKRTSVLWTNLHNIFGTRSSSSTAYNNKTNVLEERKIQNFE</sequence>
<protein>
    <submittedName>
        <fullName evidence="1">Uncharacterized protein</fullName>
    </submittedName>
</protein>
<evidence type="ECO:0000313" key="2">
    <source>
        <dbReference type="Proteomes" id="UP000765509"/>
    </source>
</evidence>
<name>A0A9Q3HPU3_9BASI</name>
<evidence type="ECO:0000313" key="1">
    <source>
        <dbReference type="EMBL" id="MBW0510864.1"/>
    </source>
</evidence>
<reference evidence="1" key="1">
    <citation type="submission" date="2021-03" db="EMBL/GenBank/DDBJ databases">
        <title>Draft genome sequence of rust myrtle Austropuccinia psidii MF-1, a brazilian biotype.</title>
        <authorList>
            <person name="Quecine M.C."/>
            <person name="Pachon D.M.R."/>
            <person name="Bonatelli M.L."/>
            <person name="Correr F.H."/>
            <person name="Franceschini L.M."/>
            <person name="Leite T.F."/>
            <person name="Margarido G.R.A."/>
            <person name="Almeida C.A."/>
            <person name="Ferrarezi J.A."/>
            <person name="Labate C.A."/>
        </authorList>
    </citation>
    <scope>NUCLEOTIDE SEQUENCE</scope>
    <source>
        <strain evidence="1">MF-1</strain>
    </source>
</reference>
<keyword evidence="2" id="KW-1185">Reference proteome</keyword>
<proteinExistence type="predicted"/>
<dbReference type="OrthoDB" id="2273864at2759"/>
<comment type="caution">
    <text evidence="1">The sequence shown here is derived from an EMBL/GenBank/DDBJ whole genome shotgun (WGS) entry which is preliminary data.</text>
</comment>
<dbReference type="Gene3D" id="3.30.420.10">
    <property type="entry name" value="Ribonuclease H-like superfamily/Ribonuclease H"/>
    <property type="match status" value="1"/>
</dbReference>
<dbReference type="AlphaFoldDB" id="A0A9Q3HPU3"/>
<dbReference type="Proteomes" id="UP000765509">
    <property type="component" value="Unassembled WGS sequence"/>
</dbReference>
<gene>
    <name evidence="1" type="ORF">O181_050579</name>
</gene>
<accession>A0A9Q3HPU3</accession>
<dbReference type="EMBL" id="AVOT02021816">
    <property type="protein sequence ID" value="MBW0510864.1"/>
    <property type="molecule type" value="Genomic_DNA"/>
</dbReference>
<dbReference type="GO" id="GO:0003676">
    <property type="term" value="F:nucleic acid binding"/>
    <property type="evidence" value="ECO:0007669"/>
    <property type="project" value="InterPro"/>
</dbReference>
<organism evidence="1 2">
    <name type="scientific">Austropuccinia psidii MF-1</name>
    <dbReference type="NCBI Taxonomy" id="1389203"/>
    <lineage>
        <taxon>Eukaryota</taxon>
        <taxon>Fungi</taxon>
        <taxon>Dikarya</taxon>
        <taxon>Basidiomycota</taxon>
        <taxon>Pucciniomycotina</taxon>
        <taxon>Pucciniomycetes</taxon>
        <taxon>Pucciniales</taxon>
        <taxon>Sphaerophragmiaceae</taxon>
        <taxon>Austropuccinia</taxon>
    </lineage>
</organism>
<dbReference type="SUPFAM" id="SSF53098">
    <property type="entry name" value="Ribonuclease H-like"/>
    <property type="match status" value="1"/>
</dbReference>
<dbReference type="InterPro" id="IPR036397">
    <property type="entry name" value="RNaseH_sf"/>
</dbReference>